<reference evidence="2" key="1">
    <citation type="submission" date="2018-11" db="EMBL/GenBank/DDBJ databases">
        <authorList>
            <consortium name="Pathogen Informatics"/>
        </authorList>
    </citation>
    <scope>NUCLEOTIDE SEQUENCE</scope>
</reference>
<name>A0A3S5AK33_9PLAT</name>
<gene>
    <name evidence="2" type="ORF">PXEA_LOCUS11985</name>
</gene>
<keyword evidence="3" id="KW-1185">Reference proteome</keyword>
<feature type="region of interest" description="Disordered" evidence="1">
    <location>
        <begin position="63"/>
        <end position="89"/>
    </location>
</feature>
<sequence length="89" mass="10020">MIRQLVMEDRKPMESPPDCKDRVTEAGGERSLTTLGLLAPAEMDIYRSTARMADSGVRRRWSGIRGKSTLRPTVESRHNPKDLISEPPI</sequence>
<organism evidence="2 3">
    <name type="scientific">Protopolystoma xenopodis</name>
    <dbReference type="NCBI Taxonomy" id="117903"/>
    <lineage>
        <taxon>Eukaryota</taxon>
        <taxon>Metazoa</taxon>
        <taxon>Spiralia</taxon>
        <taxon>Lophotrochozoa</taxon>
        <taxon>Platyhelminthes</taxon>
        <taxon>Monogenea</taxon>
        <taxon>Polyopisthocotylea</taxon>
        <taxon>Polystomatidea</taxon>
        <taxon>Polystomatidae</taxon>
        <taxon>Protopolystoma</taxon>
    </lineage>
</organism>
<protein>
    <submittedName>
        <fullName evidence="2">Uncharacterized protein</fullName>
    </submittedName>
</protein>
<evidence type="ECO:0000313" key="2">
    <source>
        <dbReference type="EMBL" id="VEL18545.1"/>
    </source>
</evidence>
<evidence type="ECO:0000256" key="1">
    <source>
        <dbReference type="SAM" id="MobiDB-lite"/>
    </source>
</evidence>
<feature type="compositionally biased region" description="Basic and acidic residues" evidence="1">
    <location>
        <begin position="74"/>
        <end position="89"/>
    </location>
</feature>
<feature type="region of interest" description="Disordered" evidence="1">
    <location>
        <begin position="1"/>
        <end position="26"/>
    </location>
</feature>
<evidence type="ECO:0000313" key="3">
    <source>
        <dbReference type="Proteomes" id="UP000784294"/>
    </source>
</evidence>
<proteinExistence type="predicted"/>
<comment type="caution">
    <text evidence="2">The sequence shown here is derived from an EMBL/GenBank/DDBJ whole genome shotgun (WGS) entry which is preliminary data.</text>
</comment>
<dbReference type="AlphaFoldDB" id="A0A3S5AK33"/>
<dbReference type="EMBL" id="CAAALY010037487">
    <property type="protein sequence ID" value="VEL18545.1"/>
    <property type="molecule type" value="Genomic_DNA"/>
</dbReference>
<accession>A0A3S5AK33</accession>
<dbReference type="Proteomes" id="UP000784294">
    <property type="component" value="Unassembled WGS sequence"/>
</dbReference>